<evidence type="ECO:0000256" key="5">
    <source>
        <dbReference type="ARBA" id="ARBA00022857"/>
    </source>
</evidence>
<dbReference type="PROSITE" id="PS51257">
    <property type="entry name" value="PROKAR_LIPOPROTEIN"/>
    <property type="match status" value="1"/>
</dbReference>
<dbReference type="Gene3D" id="3.50.50.60">
    <property type="entry name" value="FAD/NAD(P)-binding domain"/>
    <property type="match status" value="2"/>
</dbReference>
<evidence type="ECO:0000256" key="3">
    <source>
        <dbReference type="ARBA" id="ARBA00022630"/>
    </source>
</evidence>
<protein>
    <submittedName>
        <fullName evidence="9">Cyclopentanone monooxygenase</fullName>
    </submittedName>
</protein>
<keyword evidence="5" id="KW-0521">NADP</keyword>
<organism evidence="9 10">
    <name type="scientific">Lophiostoma macrostomum CBS 122681</name>
    <dbReference type="NCBI Taxonomy" id="1314788"/>
    <lineage>
        <taxon>Eukaryota</taxon>
        <taxon>Fungi</taxon>
        <taxon>Dikarya</taxon>
        <taxon>Ascomycota</taxon>
        <taxon>Pezizomycotina</taxon>
        <taxon>Dothideomycetes</taxon>
        <taxon>Pleosporomycetidae</taxon>
        <taxon>Pleosporales</taxon>
        <taxon>Lophiostomataceae</taxon>
        <taxon>Lophiostoma</taxon>
    </lineage>
</organism>
<dbReference type="OrthoDB" id="66881at2759"/>
<evidence type="ECO:0000259" key="8">
    <source>
        <dbReference type="Pfam" id="PF07992"/>
    </source>
</evidence>
<evidence type="ECO:0000256" key="6">
    <source>
        <dbReference type="ARBA" id="ARBA00023002"/>
    </source>
</evidence>
<dbReference type="Proteomes" id="UP000799324">
    <property type="component" value="Unassembled WGS sequence"/>
</dbReference>
<keyword evidence="4" id="KW-0274">FAD</keyword>
<keyword evidence="6" id="KW-0560">Oxidoreductase</keyword>
<comment type="similarity">
    <text evidence="2">Belongs to the FAD-binding monooxygenase family.</text>
</comment>
<dbReference type="InterPro" id="IPR023753">
    <property type="entry name" value="FAD/NAD-binding_dom"/>
</dbReference>
<dbReference type="InterPro" id="IPR036188">
    <property type="entry name" value="FAD/NAD-bd_sf"/>
</dbReference>
<reference evidence="9" key="1">
    <citation type="journal article" date="2020" name="Stud. Mycol.">
        <title>101 Dothideomycetes genomes: a test case for predicting lifestyles and emergence of pathogens.</title>
        <authorList>
            <person name="Haridas S."/>
            <person name="Albert R."/>
            <person name="Binder M."/>
            <person name="Bloem J."/>
            <person name="Labutti K."/>
            <person name="Salamov A."/>
            <person name="Andreopoulos B."/>
            <person name="Baker S."/>
            <person name="Barry K."/>
            <person name="Bills G."/>
            <person name="Bluhm B."/>
            <person name="Cannon C."/>
            <person name="Castanera R."/>
            <person name="Culley D."/>
            <person name="Daum C."/>
            <person name="Ezra D."/>
            <person name="Gonzalez J."/>
            <person name="Henrissat B."/>
            <person name="Kuo A."/>
            <person name="Liang C."/>
            <person name="Lipzen A."/>
            <person name="Lutzoni F."/>
            <person name="Magnuson J."/>
            <person name="Mondo S."/>
            <person name="Nolan M."/>
            <person name="Ohm R."/>
            <person name="Pangilinan J."/>
            <person name="Park H.-J."/>
            <person name="Ramirez L."/>
            <person name="Alfaro M."/>
            <person name="Sun H."/>
            <person name="Tritt A."/>
            <person name="Yoshinaga Y."/>
            <person name="Zwiers L.-H."/>
            <person name="Turgeon B."/>
            <person name="Goodwin S."/>
            <person name="Spatafora J."/>
            <person name="Crous P."/>
            <person name="Grigoriev I."/>
        </authorList>
    </citation>
    <scope>NUCLEOTIDE SEQUENCE</scope>
    <source>
        <strain evidence="9">CBS 122681</strain>
    </source>
</reference>
<comment type="cofactor">
    <cofactor evidence="1">
        <name>FAD</name>
        <dbReference type="ChEBI" id="CHEBI:57692"/>
    </cofactor>
</comment>
<keyword evidence="7 9" id="KW-0503">Monooxygenase</keyword>
<evidence type="ECO:0000256" key="2">
    <source>
        <dbReference type="ARBA" id="ARBA00010139"/>
    </source>
</evidence>
<evidence type="ECO:0000313" key="10">
    <source>
        <dbReference type="Proteomes" id="UP000799324"/>
    </source>
</evidence>
<dbReference type="Pfam" id="PF07992">
    <property type="entry name" value="Pyr_redox_2"/>
    <property type="match status" value="1"/>
</dbReference>
<proteinExistence type="inferred from homology"/>
<evidence type="ECO:0000256" key="4">
    <source>
        <dbReference type="ARBA" id="ARBA00022827"/>
    </source>
</evidence>
<evidence type="ECO:0000256" key="7">
    <source>
        <dbReference type="ARBA" id="ARBA00023033"/>
    </source>
</evidence>
<dbReference type="AlphaFoldDB" id="A0A6A6STG9"/>
<gene>
    <name evidence="9" type="ORF">K491DRAFT_707335</name>
</gene>
<name>A0A6A6STG9_9PLEO</name>
<accession>A0A6A6STG9</accession>
<evidence type="ECO:0000313" key="9">
    <source>
        <dbReference type="EMBL" id="KAF2650920.1"/>
    </source>
</evidence>
<sequence>MPKVFRECDGANGTNGHSSISHYDIIIIGGGFGGCYSLHKFRELGFACHVFESGSALGGVWHWNGYPGARVDSEIPYYQFSLPKVWKTWNWSQRFPAHEELKRYFEHVDEVLDLSRDISFNSIVNGADFDTEKSQWTVTTNKGDRATCRFLVPATGSSHKRYEPNFPDMKRYSGQLIHSASWPKLGVDFAGKKVAIIGAGATGIQCVQEISKLASSLTNYIRNPNIALPMRQRPLTNLEQTANKAIYNGLFQMARNTAAGLAGDPQIAATYEHTPEQREELWEELYARGAFNYQAANYRDYLVDEKANIMLYDFWLKKTRERVKDLKKQAIVAPTEPPYPFATKRSSLENDYYECIDRDNVSLVNLKDNPIQAFTENSIKTQDGEERDFDIVILATGYDNMTGSLTSMGLRGKDGVDMRERWSDGVRTYLGITASGCPNMFMIFGPQAPTAFTNAPVFIEMQVEFVAETLARLRDESIYFIETRPSAEEQWNDIIQDMSSKTLFRKATSWYMGSNIPGKKREQLNYIGGIKGYMEACRNGLKDWSHFDVLQDEKCRSGISKEQMPVVR</sequence>
<keyword evidence="10" id="KW-1185">Reference proteome</keyword>
<dbReference type="SUPFAM" id="SSF51905">
    <property type="entry name" value="FAD/NAD(P)-binding domain"/>
    <property type="match status" value="2"/>
</dbReference>
<dbReference type="InterPro" id="IPR050775">
    <property type="entry name" value="FAD-binding_Monooxygenases"/>
</dbReference>
<dbReference type="PANTHER" id="PTHR43098:SF3">
    <property type="entry name" value="L-ORNITHINE N(5)-MONOOXYGENASE-RELATED"/>
    <property type="match status" value="1"/>
</dbReference>
<dbReference type="PANTHER" id="PTHR43098">
    <property type="entry name" value="L-ORNITHINE N(5)-MONOOXYGENASE-RELATED"/>
    <property type="match status" value="1"/>
</dbReference>
<evidence type="ECO:0000256" key="1">
    <source>
        <dbReference type="ARBA" id="ARBA00001974"/>
    </source>
</evidence>
<dbReference type="GO" id="GO:0004497">
    <property type="term" value="F:monooxygenase activity"/>
    <property type="evidence" value="ECO:0007669"/>
    <property type="project" value="UniProtKB-KW"/>
</dbReference>
<dbReference type="PRINTS" id="PR00411">
    <property type="entry name" value="PNDRDTASEI"/>
</dbReference>
<dbReference type="EMBL" id="MU004440">
    <property type="protein sequence ID" value="KAF2650920.1"/>
    <property type="molecule type" value="Genomic_DNA"/>
</dbReference>
<keyword evidence="3" id="KW-0285">Flavoprotein</keyword>
<feature type="domain" description="FAD/NAD(P)-binding" evidence="8">
    <location>
        <begin position="23"/>
        <end position="233"/>
    </location>
</feature>